<comment type="subunit">
    <text evidence="7">Component of the endosomal sorting complex required for transport II (ESCRT-II).</text>
</comment>
<feature type="region of interest" description="Disordered" evidence="8">
    <location>
        <begin position="138"/>
        <end position="159"/>
    </location>
</feature>
<name>A0AAF0DSS2_9BASI</name>
<evidence type="ECO:0000256" key="7">
    <source>
        <dbReference type="RuleBase" id="RU367095"/>
    </source>
</evidence>
<dbReference type="GO" id="GO:0043130">
    <property type="term" value="F:ubiquitin binding"/>
    <property type="evidence" value="ECO:0007669"/>
    <property type="project" value="UniProtKB-UniRule"/>
</dbReference>
<dbReference type="PANTHER" id="PTHR13128">
    <property type="entry name" value="VACUOLAR PROTEIN-SORTING-ASSOCIATED PROTEIN 36"/>
    <property type="match status" value="1"/>
</dbReference>
<evidence type="ECO:0000256" key="4">
    <source>
        <dbReference type="ARBA" id="ARBA00022771"/>
    </source>
</evidence>
<proteinExistence type="inferred from homology"/>
<dbReference type="AlphaFoldDB" id="A0AAF0DSS2"/>
<evidence type="ECO:0000313" key="10">
    <source>
        <dbReference type="EMBL" id="WFC94777.1"/>
    </source>
</evidence>
<protein>
    <recommendedName>
        <fullName evidence="7">Vacuolar protein-sorting-associated protein 36</fullName>
    </recommendedName>
    <alternativeName>
        <fullName evidence="7">ESCRT-II complex subunit VPS36</fullName>
    </alternativeName>
</protein>
<keyword evidence="7" id="KW-0967">Endosome</keyword>
<comment type="subcellular location">
    <subcellularLocation>
        <location evidence="7">Cytoplasm</location>
    </subcellularLocation>
    <subcellularLocation>
        <location evidence="7">Endosome</location>
    </subcellularLocation>
</comment>
<feature type="compositionally biased region" description="Low complexity" evidence="8">
    <location>
        <begin position="138"/>
        <end position="157"/>
    </location>
</feature>
<keyword evidence="4" id="KW-0863">Zinc-finger</keyword>
<evidence type="ECO:0000256" key="3">
    <source>
        <dbReference type="ARBA" id="ARBA00022723"/>
    </source>
</evidence>
<dbReference type="SUPFAM" id="SSF46785">
    <property type="entry name" value="Winged helix' DNA-binding domain"/>
    <property type="match status" value="1"/>
</dbReference>
<keyword evidence="5" id="KW-0862">Zinc</keyword>
<evidence type="ECO:0000256" key="6">
    <source>
        <dbReference type="ARBA" id="ARBA00022927"/>
    </source>
</evidence>
<dbReference type="GO" id="GO:0032266">
    <property type="term" value="F:phosphatidylinositol-3-phosphate binding"/>
    <property type="evidence" value="ECO:0007669"/>
    <property type="project" value="UniProtKB-UniRule"/>
</dbReference>
<reference evidence="10" key="1">
    <citation type="submission" date="2023-03" db="EMBL/GenBank/DDBJ databases">
        <title>Mating type loci evolution in Malassezia.</title>
        <authorList>
            <person name="Coelho M.A."/>
        </authorList>
    </citation>
    <scope>NUCLEOTIDE SEQUENCE</scope>
    <source>
        <strain evidence="10">CBS 14135</strain>
    </source>
</reference>
<dbReference type="InterPro" id="IPR037855">
    <property type="entry name" value="Vps36"/>
</dbReference>
<dbReference type="PANTHER" id="PTHR13128:SF12">
    <property type="entry name" value="VACUOLAR PROTEIN-SORTING-ASSOCIATED PROTEIN 36"/>
    <property type="match status" value="1"/>
</dbReference>
<keyword evidence="6 7" id="KW-0653">Protein transport</keyword>
<evidence type="ECO:0000256" key="1">
    <source>
        <dbReference type="ARBA" id="ARBA00009697"/>
    </source>
</evidence>
<comment type="function">
    <text evidence="7">Component of the ESCRT-II complex (endosomal sorting complex required for transport II), which is required for multivesicular body (MVB) formation and sorting of endosomal cargo proteins into MVBs.</text>
</comment>
<dbReference type="Pfam" id="PF11605">
    <property type="entry name" value="Vps36_ESCRT-II"/>
    <property type="match status" value="1"/>
</dbReference>
<dbReference type="GO" id="GO:0008270">
    <property type="term" value="F:zinc ion binding"/>
    <property type="evidence" value="ECO:0007669"/>
    <property type="project" value="UniProtKB-KW"/>
</dbReference>
<keyword evidence="10" id="KW-0378">Hydrolase</keyword>
<evidence type="ECO:0000256" key="2">
    <source>
        <dbReference type="ARBA" id="ARBA00022448"/>
    </source>
</evidence>
<dbReference type="InterPro" id="IPR021648">
    <property type="entry name" value="GLUE_dom"/>
</dbReference>
<keyword evidence="2 7" id="KW-0813">Transport</keyword>
<dbReference type="Gene3D" id="2.30.30.380">
    <property type="entry name" value="Zn-finger domain of Sec23/24"/>
    <property type="match status" value="1"/>
</dbReference>
<organism evidence="10 11">
    <name type="scientific">Malassezia brasiliensis</name>
    <dbReference type="NCBI Taxonomy" id="1821822"/>
    <lineage>
        <taxon>Eukaryota</taxon>
        <taxon>Fungi</taxon>
        <taxon>Dikarya</taxon>
        <taxon>Basidiomycota</taxon>
        <taxon>Ustilaginomycotina</taxon>
        <taxon>Malasseziomycetes</taxon>
        <taxon>Malasseziales</taxon>
        <taxon>Malasseziaceae</taxon>
        <taxon>Malassezia</taxon>
    </lineage>
</organism>
<dbReference type="InterPro" id="IPR036388">
    <property type="entry name" value="WH-like_DNA-bd_sf"/>
</dbReference>
<dbReference type="Gene3D" id="6.10.140.260">
    <property type="match status" value="1"/>
</dbReference>
<dbReference type="InterPro" id="IPR011993">
    <property type="entry name" value="PH-like_dom_sf"/>
</dbReference>
<dbReference type="Proteomes" id="UP001216638">
    <property type="component" value="Chromosome 1"/>
</dbReference>
<dbReference type="GO" id="GO:0016787">
    <property type="term" value="F:hydrolase activity"/>
    <property type="evidence" value="ECO:0007669"/>
    <property type="project" value="UniProtKB-KW"/>
</dbReference>
<keyword evidence="3" id="KW-0479">Metal-binding</keyword>
<gene>
    <name evidence="10" type="primary">VPS36</name>
    <name evidence="10" type="ORF">MBRA1_001411</name>
</gene>
<comment type="similarity">
    <text evidence="1 7">Belongs to the VPS36 family.</text>
</comment>
<dbReference type="GO" id="GO:0000814">
    <property type="term" value="C:ESCRT II complex"/>
    <property type="evidence" value="ECO:0007669"/>
    <property type="project" value="UniProtKB-UniRule"/>
</dbReference>
<dbReference type="SUPFAM" id="SSF50729">
    <property type="entry name" value="PH domain-like"/>
    <property type="match status" value="2"/>
</dbReference>
<dbReference type="Gene3D" id="2.30.29.30">
    <property type="entry name" value="Pleckstrin-homology domain (PH domain)/Phosphotyrosine-binding domain (PTB)"/>
    <property type="match status" value="1"/>
</dbReference>
<dbReference type="GO" id="GO:0031902">
    <property type="term" value="C:late endosome membrane"/>
    <property type="evidence" value="ECO:0007669"/>
    <property type="project" value="UniProtKB-UniRule"/>
</dbReference>
<evidence type="ECO:0000259" key="9">
    <source>
        <dbReference type="PROSITE" id="PS51495"/>
    </source>
</evidence>
<keyword evidence="7" id="KW-0963">Cytoplasm</keyword>
<accession>A0AAF0DSS2</accession>
<dbReference type="Gene3D" id="1.10.10.10">
    <property type="entry name" value="Winged helix-like DNA-binding domain superfamily/Winged helix DNA-binding domain"/>
    <property type="match status" value="1"/>
</dbReference>
<dbReference type="GO" id="GO:0043328">
    <property type="term" value="P:protein transport to vacuole involved in ubiquitin-dependent protein catabolic process via the multivesicular body sorting pathway"/>
    <property type="evidence" value="ECO:0007669"/>
    <property type="project" value="UniProtKB-UniRule"/>
</dbReference>
<sequence>MERWERWEVRAADVRAALAPGEALVAEQNGVGMYDRQEKAPLRAAGIAVLTTHRLAYVDAAQAAEQSCFVRLDAIRQTEHYAGFLKSSPKITIVLREQTAAPSGPWTCAVCNFQNTKATSLDVCALCGVARPTEAPSATTSAQESASASSNTASASAVPEKGCPRCTFLNHPAMTHCEMCEALLTAPPAPPTPIPTASHAVAPTSPPYVKLSFRKGGDKAFYAQLRSTLQSKPWLVEPRRRPAAGIDGVLSQDMAPVAPAPDAFQDLEALMKQAKQMVDLAATLRTQLERRERLLAHDGKQSHDDTGTMIQSALVQLGLAAPAVTPEMVKSEREYHVELARELASLLTAPNGMLDRGVLALDEVWGLWNRARGTALVSPKVLRHAVAYLPEVTTPPIALRVLRSGRTILYTPRFADAAFEARVYEHLATPQTTLQLAAAEQLPLALLSELLHTVAQQTTRIVRDDCDLRDTRWFRNTVLIAT</sequence>
<dbReference type="EMBL" id="CP119951">
    <property type="protein sequence ID" value="WFC94777.1"/>
    <property type="molecule type" value="Genomic_DNA"/>
</dbReference>
<evidence type="ECO:0000256" key="5">
    <source>
        <dbReference type="ARBA" id="ARBA00022833"/>
    </source>
</evidence>
<dbReference type="InterPro" id="IPR036390">
    <property type="entry name" value="WH_DNA-bd_sf"/>
</dbReference>
<dbReference type="SMART" id="SM00547">
    <property type="entry name" value="ZnF_RBZ"/>
    <property type="match status" value="2"/>
</dbReference>
<dbReference type="Pfam" id="PF04157">
    <property type="entry name" value="EAP30"/>
    <property type="match status" value="1"/>
</dbReference>
<evidence type="ECO:0000313" key="11">
    <source>
        <dbReference type="Proteomes" id="UP001216638"/>
    </source>
</evidence>
<keyword evidence="11" id="KW-1185">Reference proteome</keyword>
<dbReference type="PROSITE" id="PS51495">
    <property type="entry name" value="GLUE"/>
    <property type="match status" value="1"/>
</dbReference>
<dbReference type="Gene3D" id="4.10.1060.10">
    <property type="entry name" value="Zinc finger, RanBP2-type"/>
    <property type="match status" value="1"/>
</dbReference>
<dbReference type="InterPro" id="IPR001876">
    <property type="entry name" value="Znf_RanBP2"/>
</dbReference>
<feature type="domain" description="GLUE N-terminal" evidence="9">
    <location>
        <begin position="8"/>
        <end position="241"/>
    </location>
</feature>
<dbReference type="InterPro" id="IPR040608">
    <property type="entry name" value="Snf8/Vps36"/>
</dbReference>
<evidence type="ECO:0000256" key="8">
    <source>
        <dbReference type="SAM" id="MobiDB-lite"/>
    </source>
</evidence>